<evidence type="ECO:0000256" key="1">
    <source>
        <dbReference type="ARBA" id="ARBA00001946"/>
    </source>
</evidence>
<dbReference type="PROSITE" id="PS00710">
    <property type="entry name" value="PGM_PMM"/>
    <property type="match status" value="1"/>
</dbReference>
<dbReference type="Pfam" id="PF02878">
    <property type="entry name" value="PGM_PMM_I"/>
    <property type="match status" value="1"/>
</dbReference>
<feature type="domain" description="Alpha-D-phosphohexomutase alpha/beta/alpha" evidence="8">
    <location>
        <begin position="73"/>
        <end position="123"/>
    </location>
</feature>
<dbReference type="PANTHER" id="PTHR45745:SF1">
    <property type="entry name" value="PHOSPHOGLUCOMUTASE 2B-RELATED"/>
    <property type="match status" value="1"/>
</dbReference>
<keyword evidence="5 7" id="KW-0460">Magnesium</keyword>
<sequence>MDLHKLADEYIHLDRNERDQAEIRQLVDSGNQNELQDRLASRLTFGTAGLRAAMGAGYSRMNDLTVVQASQPFAITQLKASVGIMITASHNPKQDNGYKLYGSNGSQIISPVDKDVAKRIEENLTPWIWDYTLAETSPLSLDPEHVIPQYFDALSKLSFSKDRNATSNLKICYTAMHGVGYEYAVKAFEAFELPRFIPVAEQIYPDPDFSTVQYPNPEEGKGALALAMKTADAAGAPVIFANDPDADRLGVAEKLQDGTWHIFSGNELGAILGVSLWRRWRERNANVGPRKVAMLISTVSSKLLHIVAQLEGFRCEETLTGFKWLGNRAHQLTAEGYEVLFAFEEAIGFMVGSTVRDKDGISALAVLAEIATDLHREGVSLYDFLQSIYQKYGYFVSNNSYFICHDPAVIKAVFERIRYGDSPASSNPPLAYPKTIGKCTITGIRDLTIGYDSTQAPPHTPLLPVSKSTEMITFTLDNGCTITLRTSGTEPKIKYYSELSGETREGAERELEGIVREF</sequence>
<feature type="non-terminal residue" evidence="11">
    <location>
        <position position="518"/>
    </location>
</feature>
<accession>A0AAD5SB08</accession>
<evidence type="ECO:0000259" key="8">
    <source>
        <dbReference type="Pfam" id="PF02878"/>
    </source>
</evidence>
<reference evidence="11" key="1">
    <citation type="submission" date="2020-05" db="EMBL/GenBank/DDBJ databases">
        <title>Phylogenomic resolution of chytrid fungi.</title>
        <authorList>
            <person name="Stajich J.E."/>
            <person name="Amses K."/>
            <person name="Simmons R."/>
            <person name="Seto K."/>
            <person name="Myers J."/>
            <person name="Bonds A."/>
            <person name="Quandt C.A."/>
            <person name="Barry K."/>
            <person name="Liu P."/>
            <person name="Grigoriev I."/>
            <person name="Longcore J.E."/>
            <person name="James T.Y."/>
        </authorList>
    </citation>
    <scope>NUCLEOTIDE SEQUENCE</scope>
    <source>
        <strain evidence="11">JEL0318</strain>
    </source>
</reference>
<dbReference type="PRINTS" id="PR00509">
    <property type="entry name" value="PGMPMM"/>
</dbReference>
<dbReference type="InterPro" id="IPR016055">
    <property type="entry name" value="A-D-PHexomutase_a/b/a-I/II/III"/>
</dbReference>
<dbReference type="Pfam" id="PF02880">
    <property type="entry name" value="PGM_PMM_III"/>
    <property type="match status" value="1"/>
</dbReference>
<dbReference type="GO" id="GO:0000287">
    <property type="term" value="F:magnesium ion binding"/>
    <property type="evidence" value="ECO:0007669"/>
    <property type="project" value="InterPro"/>
</dbReference>
<keyword evidence="12" id="KW-1185">Reference proteome</keyword>
<dbReference type="SUPFAM" id="SSF53738">
    <property type="entry name" value="Phosphoglucomutase, first 3 domains"/>
    <property type="match status" value="3"/>
</dbReference>
<comment type="cofactor">
    <cofactor evidence="1">
        <name>Mg(2+)</name>
        <dbReference type="ChEBI" id="CHEBI:18420"/>
    </cofactor>
</comment>
<evidence type="ECO:0000256" key="4">
    <source>
        <dbReference type="ARBA" id="ARBA00022723"/>
    </source>
</evidence>
<comment type="caution">
    <text evidence="11">The sequence shown here is derived from an EMBL/GenBank/DDBJ whole genome shotgun (WGS) entry which is preliminary data.</text>
</comment>
<dbReference type="Pfam" id="PF02879">
    <property type="entry name" value="PGM_PMM_II"/>
    <property type="match status" value="1"/>
</dbReference>
<evidence type="ECO:0000256" key="7">
    <source>
        <dbReference type="RuleBase" id="RU004326"/>
    </source>
</evidence>
<keyword evidence="3" id="KW-0597">Phosphoprotein</keyword>
<evidence type="ECO:0000256" key="6">
    <source>
        <dbReference type="ARBA" id="ARBA00023235"/>
    </source>
</evidence>
<dbReference type="SUPFAM" id="SSF55957">
    <property type="entry name" value="Phosphoglucomutase, C-terminal domain"/>
    <property type="match status" value="1"/>
</dbReference>
<dbReference type="InterPro" id="IPR005841">
    <property type="entry name" value="Alpha-D-phosphohexomutase_SF"/>
</dbReference>
<dbReference type="Gene3D" id="3.40.120.10">
    <property type="entry name" value="Alpha-D-Glucose-1,6-Bisphosphate, subunit A, domain 3"/>
    <property type="match status" value="3"/>
</dbReference>
<dbReference type="GO" id="GO:0008973">
    <property type="term" value="F:phosphopentomutase activity"/>
    <property type="evidence" value="ECO:0007669"/>
    <property type="project" value="TreeGrafter"/>
</dbReference>
<dbReference type="InterPro" id="IPR036900">
    <property type="entry name" value="A-D-PHexomutase_C_sf"/>
</dbReference>
<feature type="domain" description="Alpha-D-phosphohexomutase alpha/beta/alpha" evidence="9">
    <location>
        <begin position="149"/>
        <end position="254"/>
    </location>
</feature>
<dbReference type="InterPro" id="IPR005846">
    <property type="entry name" value="A-D-PHexomutase_a/b/a-III"/>
</dbReference>
<dbReference type="GO" id="GO:0006166">
    <property type="term" value="P:purine ribonucleoside salvage"/>
    <property type="evidence" value="ECO:0007669"/>
    <property type="project" value="TreeGrafter"/>
</dbReference>
<dbReference type="InterPro" id="IPR005845">
    <property type="entry name" value="A-D-PHexomutase_a/b/a-II"/>
</dbReference>
<protein>
    <submittedName>
        <fullName evidence="11">Phosphoglucomutase-2</fullName>
    </submittedName>
</protein>
<evidence type="ECO:0000256" key="5">
    <source>
        <dbReference type="ARBA" id="ARBA00022842"/>
    </source>
</evidence>
<gene>
    <name evidence="11" type="primary">PGM2_2</name>
    <name evidence="11" type="ORF">HK097_009624</name>
</gene>
<dbReference type="Proteomes" id="UP001212841">
    <property type="component" value="Unassembled WGS sequence"/>
</dbReference>
<evidence type="ECO:0000259" key="9">
    <source>
        <dbReference type="Pfam" id="PF02879"/>
    </source>
</evidence>
<organism evidence="11 12">
    <name type="scientific">Rhizophlyctis rosea</name>
    <dbReference type="NCBI Taxonomy" id="64517"/>
    <lineage>
        <taxon>Eukaryota</taxon>
        <taxon>Fungi</taxon>
        <taxon>Fungi incertae sedis</taxon>
        <taxon>Chytridiomycota</taxon>
        <taxon>Chytridiomycota incertae sedis</taxon>
        <taxon>Chytridiomycetes</taxon>
        <taxon>Rhizophlyctidales</taxon>
        <taxon>Rhizophlyctidaceae</taxon>
        <taxon>Rhizophlyctis</taxon>
    </lineage>
</organism>
<dbReference type="PANTHER" id="PTHR45745">
    <property type="entry name" value="PHOSPHOMANNOMUTASE 45A"/>
    <property type="match status" value="1"/>
</dbReference>
<comment type="similarity">
    <text evidence="2 7">Belongs to the phosphohexose mutase family.</text>
</comment>
<evidence type="ECO:0000256" key="2">
    <source>
        <dbReference type="ARBA" id="ARBA00010231"/>
    </source>
</evidence>
<feature type="domain" description="Alpha-D-phosphohexomutase alpha/beta/alpha" evidence="10">
    <location>
        <begin position="265"/>
        <end position="392"/>
    </location>
</feature>
<keyword evidence="6" id="KW-0413">Isomerase</keyword>
<keyword evidence="4 7" id="KW-0479">Metal-binding</keyword>
<dbReference type="EMBL" id="JADGJD010000653">
    <property type="protein sequence ID" value="KAJ3049379.1"/>
    <property type="molecule type" value="Genomic_DNA"/>
</dbReference>
<dbReference type="CDD" id="cd05799">
    <property type="entry name" value="PGM2"/>
    <property type="match status" value="1"/>
</dbReference>
<evidence type="ECO:0000259" key="10">
    <source>
        <dbReference type="Pfam" id="PF02880"/>
    </source>
</evidence>
<name>A0AAD5SB08_9FUNG</name>
<evidence type="ECO:0000256" key="3">
    <source>
        <dbReference type="ARBA" id="ARBA00022553"/>
    </source>
</evidence>
<dbReference type="InterPro" id="IPR016066">
    <property type="entry name" value="A-D-PHexomutase_CS"/>
</dbReference>
<dbReference type="GO" id="GO:0005634">
    <property type="term" value="C:nucleus"/>
    <property type="evidence" value="ECO:0007669"/>
    <property type="project" value="TreeGrafter"/>
</dbReference>
<dbReference type="GO" id="GO:0005975">
    <property type="term" value="P:carbohydrate metabolic process"/>
    <property type="evidence" value="ECO:0007669"/>
    <property type="project" value="InterPro"/>
</dbReference>
<evidence type="ECO:0000313" key="11">
    <source>
        <dbReference type="EMBL" id="KAJ3049379.1"/>
    </source>
</evidence>
<evidence type="ECO:0000313" key="12">
    <source>
        <dbReference type="Proteomes" id="UP001212841"/>
    </source>
</evidence>
<proteinExistence type="inferred from homology"/>
<dbReference type="InterPro" id="IPR005844">
    <property type="entry name" value="A-D-PHexomutase_a/b/a-I"/>
</dbReference>
<dbReference type="AlphaFoldDB" id="A0AAD5SB08"/>